<reference evidence="3 4" key="1">
    <citation type="submission" date="2020-01" db="EMBL/GenBank/DDBJ databases">
        <title>Vast differences in strain-level diversity in the gut microbiota of two closely related honey bee species.</title>
        <authorList>
            <person name="Ellegaard K.M."/>
            <person name="Suenami S."/>
            <person name="Miyazaki R."/>
            <person name="Engel P."/>
        </authorList>
    </citation>
    <scope>NUCLEOTIDE SEQUENCE [LARGE SCALE GENOMIC DNA]</scope>
    <source>
        <strain evidence="3 4">ESL0416</strain>
    </source>
</reference>
<dbReference type="EMBL" id="CP048268">
    <property type="protein sequence ID" value="QYN52286.1"/>
    <property type="molecule type" value="Genomic_DNA"/>
</dbReference>
<sequence length="141" mass="15720">MKIVIATRGYLAKELKKSTEHILGKQKDLFAICAFTPQCENYNKAVKDIIAKYDREDILFCTDIDGGSANNTLQELVVGNNRLHLVTGVNLPFLIRILTINDGNVTDNLNRSTKAAKNGIINYDALDNVILTDELDGFDEF</sequence>
<dbReference type="Pfam" id="PF03610">
    <property type="entry name" value="EIIA-man"/>
    <property type="match status" value="1"/>
</dbReference>
<evidence type="ECO:0000313" key="3">
    <source>
        <dbReference type="EMBL" id="QYN52286.1"/>
    </source>
</evidence>
<dbReference type="Proteomes" id="UP000826550">
    <property type="component" value="Chromosome"/>
</dbReference>
<evidence type="ECO:0000256" key="1">
    <source>
        <dbReference type="ARBA" id="ARBA00022679"/>
    </source>
</evidence>
<dbReference type="InterPro" id="IPR051471">
    <property type="entry name" value="Bacterial_PTS_sugar_comp"/>
</dbReference>
<protein>
    <recommendedName>
        <fullName evidence="2">PTS EIIA type-4 domain-containing protein</fullName>
    </recommendedName>
</protein>
<proteinExistence type="predicted"/>
<dbReference type="InterPro" id="IPR036662">
    <property type="entry name" value="PTS_EIIA_man-typ_sf"/>
</dbReference>
<dbReference type="PROSITE" id="PS51096">
    <property type="entry name" value="PTS_EIIA_TYPE_4"/>
    <property type="match status" value="1"/>
</dbReference>
<dbReference type="RefSeq" id="WP_220220749.1">
    <property type="nucleotide sequence ID" value="NZ_CP048268.1"/>
</dbReference>
<dbReference type="PANTHER" id="PTHR33799:SF1">
    <property type="entry name" value="PTS SYSTEM MANNOSE-SPECIFIC EIIAB COMPONENT-RELATED"/>
    <property type="match status" value="1"/>
</dbReference>
<organism evidence="3 4">
    <name type="scientific">Lactobacillus panisapium</name>
    <dbReference type="NCBI Taxonomy" id="2012495"/>
    <lineage>
        <taxon>Bacteria</taxon>
        <taxon>Bacillati</taxon>
        <taxon>Bacillota</taxon>
        <taxon>Bacilli</taxon>
        <taxon>Lactobacillales</taxon>
        <taxon>Lactobacillaceae</taxon>
        <taxon>Lactobacillus</taxon>
    </lineage>
</organism>
<keyword evidence="1" id="KW-0808">Transferase</keyword>
<name>A0ABX8W692_9LACO</name>
<keyword evidence="4" id="KW-1185">Reference proteome</keyword>
<dbReference type="PANTHER" id="PTHR33799">
    <property type="entry name" value="PTS PERMEASE-RELATED-RELATED"/>
    <property type="match status" value="1"/>
</dbReference>
<feature type="domain" description="PTS EIIA type-4" evidence="2">
    <location>
        <begin position="1"/>
        <end position="120"/>
    </location>
</feature>
<dbReference type="InterPro" id="IPR004701">
    <property type="entry name" value="PTS_EIIA_man-typ"/>
</dbReference>
<dbReference type="Gene3D" id="3.40.50.510">
    <property type="entry name" value="Phosphotransferase system, mannose-type IIA component"/>
    <property type="match status" value="1"/>
</dbReference>
<gene>
    <name evidence="3" type="ORF">GYM71_02110</name>
</gene>
<dbReference type="SUPFAM" id="SSF53062">
    <property type="entry name" value="PTS system fructose IIA component-like"/>
    <property type="match status" value="1"/>
</dbReference>
<accession>A0ABX8W692</accession>
<evidence type="ECO:0000259" key="2">
    <source>
        <dbReference type="PROSITE" id="PS51096"/>
    </source>
</evidence>
<evidence type="ECO:0000313" key="4">
    <source>
        <dbReference type="Proteomes" id="UP000826550"/>
    </source>
</evidence>